<protein>
    <submittedName>
        <fullName evidence="1">Uncharacterized protein</fullName>
    </submittedName>
</protein>
<dbReference type="EMBL" id="REGN01004328">
    <property type="protein sequence ID" value="RNA17996.1"/>
    <property type="molecule type" value="Genomic_DNA"/>
</dbReference>
<sequence length="101" mass="12086">MFPIQILKKLFYLKTLLEIEKPEKKDIFSWKKSIFNILKIETSLMDRGIMITQKIPHKPLKSKLYLKLNYKQNIKKFSNNLTHILVPEHENLKQTIVITAY</sequence>
<dbReference type="Proteomes" id="UP000276133">
    <property type="component" value="Unassembled WGS sequence"/>
</dbReference>
<proteinExistence type="predicted"/>
<dbReference type="AlphaFoldDB" id="A0A3M7R357"/>
<name>A0A3M7R357_BRAPC</name>
<evidence type="ECO:0000313" key="1">
    <source>
        <dbReference type="EMBL" id="RNA17996.1"/>
    </source>
</evidence>
<accession>A0A3M7R357</accession>
<comment type="caution">
    <text evidence="1">The sequence shown here is derived from an EMBL/GenBank/DDBJ whole genome shotgun (WGS) entry which is preliminary data.</text>
</comment>
<gene>
    <name evidence="1" type="ORF">BpHYR1_012099</name>
</gene>
<organism evidence="1 2">
    <name type="scientific">Brachionus plicatilis</name>
    <name type="common">Marine rotifer</name>
    <name type="synonym">Brachionus muelleri</name>
    <dbReference type="NCBI Taxonomy" id="10195"/>
    <lineage>
        <taxon>Eukaryota</taxon>
        <taxon>Metazoa</taxon>
        <taxon>Spiralia</taxon>
        <taxon>Gnathifera</taxon>
        <taxon>Rotifera</taxon>
        <taxon>Eurotatoria</taxon>
        <taxon>Monogononta</taxon>
        <taxon>Pseudotrocha</taxon>
        <taxon>Ploima</taxon>
        <taxon>Brachionidae</taxon>
        <taxon>Brachionus</taxon>
    </lineage>
</organism>
<evidence type="ECO:0000313" key="2">
    <source>
        <dbReference type="Proteomes" id="UP000276133"/>
    </source>
</evidence>
<keyword evidence="2" id="KW-1185">Reference proteome</keyword>
<reference evidence="1 2" key="1">
    <citation type="journal article" date="2018" name="Sci. Rep.">
        <title>Genomic signatures of local adaptation to the degree of environmental predictability in rotifers.</title>
        <authorList>
            <person name="Franch-Gras L."/>
            <person name="Hahn C."/>
            <person name="Garcia-Roger E.M."/>
            <person name="Carmona M.J."/>
            <person name="Serra M."/>
            <person name="Gomez A."/>
        </authorList>
    </citation>
    <scope>NUCLEOTIDE SEQUENCE [LARGE SCALE GENOMIC DNA]</scope>
    <source>
        <strain evidence="1">HYR1</strain>
    </source>
</reference>